<evidence type="ECO:0000256" key="1">
    <source>
        <dbReference type="ARBA" id="ARBA00023002"/>
    </source>
</evidence>
<dbReference type="GO" id="GO:0016491">
    <property type="term" value="F:oxidoreductase activity"/>
    <property type="evidence" value="ECO:0007669"/>
    <property type="project" value="UniProtKB-KW"/>
</dbReference>
<dbReference type="InterPro" id="IPR033412">
    <property type="entry name" value="PFOR_II"/>
</dbReference>
<evidence type="ECO:0000313" key="4">
    <source>
        <dbReference type="EMBL" id="HGI31176.1"/>
    </source>
</evidence>
<feature type="domain" description="Pyruvate:ferredoxin oxidoreductase core" evidence="3">
    <location>
        <begin position="247"/>
        <end position="340"/>
    </location>
</feature>
<feature type="domain" description="Pyruvate flavodoxin/ferredoxin oxidoreductase pyrimidine binding" evidence="2">
    <location>
        <begin position="14"/>
        <end position="185"/>
    </location>
</feature>
<evidence type="ECO:0000259" key="2">
    <source>
        <dbReference type="Pfam" id="PF01855"/>
    </source>
</evidence>
<dbReference type="InterPro" id="IPR002880">
    <property type="entry name" value="Pyrv_Fd/Flavodoxin_OxRdtase_N"/>
</dbReference>
<gene>
    <name evidence="4" type="primary">vorB</name>
    <name evidence="4" type="ORF">ENV30_07740</name>
</gene>
<dbReference type="Gene3D" id="3.40.50.970">
    <property type="match status" value="1"/>
</dbReference>
<dbReference type="CDD" id="cd07034">
    <property type="entry name" value="TPP_PYR_PFOR_IOR-alpha_like"/>
    <property type="match status" value="1"/>
</dbReference>
<dbReference type="NCBIfam" id="NF005507">
    <property type="entry name" value="PRK07119.1"/>
    <property type="match status" value="1"/>
</dbReference>
<dbReference type="InterPro" id="IPR009014">
    <property type="entry name" value="Transketo_C/PFOR_II"/>
</dbReference>
<comment type="caution">
    <text evidence="4">The sequence shown here is derived from an EMBL/GenBank/DDBJ whole genome shotgun (WGS) entry which is preliminary data.</text>
</comment>
<dbReference type="Pfam" id="PF17147">
    <property type="entry name" value="PFOR_II"/>
    <property type="match status" value="1"/>
</dbReference>
<organism evidence="4">
    <name type="scientific">Candidatus Caldatribacterium californiense</name>
    <dbReference type="NCBI Taxonomy" id="1454726"/>
    <lineage>
        <taxon>Bacteria</taxon>
        <taxon>Pseudomonadati</taxon>
        <taxon>Atribacterota</taxon>
        <taxon>Atribacteria</taxon>
        <taxon>Atribacterales</taxon>
        <taxon>Candidatus Caldatribacteriaceae</taxon>
        <taxon>Candidatus Caldatribacterium</taxon>
    </lineage>
</organism>
<dbReference type="Gene3D" id="3.40.50.920">
    <property type="match status" value="1"/>
</dbReference>
<keyword evidence="1" id="KW-0560">Oxidoreductase</keyword>
<dbReference type="PANTHER" id="PTHR43088:SF1">
    <property type="entry name" value="SUBUNIT OF PYRUVATE:FLAVODOXIN OXIDOREDUCTASE"/>
    <property type="match status" value="1"/>
</dbReference>
<dbReference type="InterPro" id="IPR029061">
    <property type="entry name" value="THDP-binding"/>
</dbReference>
<evidence type="ECO:0000259" key="3">
    <source>
        <dbReference type="Pfam" id="PF17147"/>
    </source>
</evidence>
<accession>A0A7V3YHM4</accession>
<name>A0A7V3YHM4_9BACT</name>
<dbReference type="Pfam" id="PF01855">
    <property type="entry name" value="POR_N"/>
    <property type="match status" value="1"/>
</dbReference>
<dbReference type="SUPFAM" id="SSF52518">
    <property type="entry name" value="Thiamin diphosphate-binding fold (THDP-binding)"/>
    <property type="match status" value="1"/>
</dbReference>
<sequence>MEKILMRGNEAVAEAAVRAGCRLYFGYPITPQNEISEYLSFRLPQVGGVFLQAESEVAAIHMVYGAAATGARVMTSSSGPGVSLMQEGLSCLAAAELPCVVVNMSRGGPGVGNIQPAQSDYFQAVKGGGHGDYRLIVLAPSTVQELVDLTYRAFYLADKYRNPVEILGDGMLGQMMEPVTFREPEFPPLPPKDWAIRGKGGGPRKWVVCLDLDPKGLEALNLKLQRKYRLLEEQETDYDTFGDPEPEILLVGFGTVGRILKSVVREGKKEGLKLALFRPITLFPFPKAALFEKAKGVKGILVVEMNLGQMLEDVELVVRGKVPVFFLGHTGGVIPTVSEILEYVHGLLKEEIRV</sequence>
<dbReference type="AlphaFoldDB" id="A0A7V3YHM4"/>
<proteinExistence type="predicted"/>
<protein>
    <submittedName>
        <fullName evidence="4">3-methyl-2-oxobutanoate dehydrogenase subunit VorB</fullName>
    </submittedName>
</protein>
<reference evidence="4" key="1">
    <citation type="journal article" date="2020" name="mSystems">
        <title>Genome- and Community-Level Interaction Insights into Carbon Utilization and Element Cycling Functions of Hydrothermarchaeota in Hydrothermal Sediment.</title>
        <authorList>
            <person name="Zhou Z."/>
            <person name="Liu Y."/>
            <person name="Xu W."/>
            <person name="Pan J."/>
            <person name="Luo Z.H."/>
            <person name="Li M."/>
        </authorList>
    </citation>
    <scope>NUCLEOTIDE SEQUENCE [LARGE SCALE GENOMIC DNA]</scope>
    <source>
        <strain evidence="4">SpSt-747</strain>
    </source>
</reference>
<dbReference type="SUPFAM" id="SSF52922">
    <property type="entry name" value="TK C-terminal domain-like"/>
    <property type="match status" value="1"/>
</dbReference>
<dbReference type="EMBL" id="DTFV01000115">
    <property type="protein sequence ID" value="HGI31176.1"/>
    <property type="molecule type" value="Genomic_DNA"/>
</dbReference>
<dbReference type="PANTHER" id="PTHR43088">
    <property type="entry name" value="SUBUNIT OF PYRUVATE:FLAVODOXIN OXIDOREDUCTASE-RELATED"/>
    <property type="match status" value="1"/>
</dbReference>
<dbReference type="InterPro" id="IPR052368">
    <property type="entry name" value="2-oxoacid_oxidoreductase"/>
</dbReference>